<organism evidence="4 5">
    <name type="scientific">alpha proteobacterium IMCC14465</name>
    <dbReference type="NCBI Taxonomy" id="1220535"/>
    <lineage>
        <taxon>Bacteria</taxon>
        <taxon>Pseudomonadati</taxon>
        <taxon>Pseudomonadota</taxon>
        <taxon>Alphaproteobacteria</taxon>
        <taxon>PS1 clade</taxon>
    </lineage>
</organism>
<accession>J9A241</accession>
<dbReference type="GO" id="GO:0004602">
    <property type="term" value="F:glutathione peroxidase activity"/>
    <property type="evidence" value="ECO:0007669"/>
    <property type="project" value="TreeGrafter"/>
</dbReference>
<sequence>MNKLPVWVFFNFRSPYCYLISKNLFTLCDDFDIEFVWRPLGGWTGRSPPERAKHKLPIARQDVARWCKRMNIPMNPPPITTDPTRAAAASFYAEQEGRLKEYIIETMKLEWSEGVDIGQTDAIETIAQLVGLDKTSLVAAADSADNHEKLTASAQDAEKMNVIGVPTLVIEDQIFWGNDRLDFVREELQARGAAKP</sequence>
<evidence type="ECO:0000259" key="3">
    <source>
        <dbReference type="Pfam" id="PF01323"/>
    </source>
</evidence>
<protein>
    <recommendedName>
        <fullName evidence="1">2-hydroxychromene-2-carboxylate isomerase</fullName>
        <ecNumber evidence="1">5.99.1.4</ecNumber>
    </recommendedName>
</protein>
<comment type="catalytic activity">
    <reaction evidence="1">
        <text>2-hydroxychromene-2-carboxylate = (3E)-4-(2-hydroxyphenyl)-2-oxobut-3-enoate</text>
        <dbReference type="Rhea" id="RHEA:27401"/>
        <dbReference type="ChEBI" id="CHEBI:59350"/>
        <dbReference type="ChEBI" id="CHEBI:59353"/>
        <dbReference type="EC" id="5.99.1.4"/>
    </reaction>
</comment>
<reference evidence="4 5" key="1">
    <citation type="journal article" date="2012" name="J. Bacteriol.">
        <title>Genome Sequence of Strain IMCC14465, Isolated from the East Sea, Belonging to the PS1 Clade of Alphaproteobacteria.</title>
        <authorList>
            <person name="Yang S.J."/>
            <person name="Kang I."/>
            <person name="Cho J.C."/>
        </authorList>
    </citation>
    <scope>NUCLEOTIDE SEQUENCE [LARGE SCALE GENOMIC DNA]</scope>
    <source>
        <strain evidence="4 5">IMCC14465</strain>
    </source>
</reference>
<dbReference type="GO" id="GO:0018845">
    <property type="term" value="F:2-hydroxychromene-2-carboxylate isomerase activity"/>
    <property type="evidence" value="ECO:0007669"/>
    <property type="project" value="UniProtKB-UniRule"/>
</dbReference>
<feature type="active site" description="Nucleophile" evidence="2">
    <location>
        <position position="14"/>
    </location>
</feature>
<evidence type="ECO:0000256" key="1">
    <source>
        <dbReference type="PIRNR" id="PIRNR006386"/>
    </source>
</evidence>
<dbReference type="Gene3D" id="3.40.30.10">
    <property type="entry name" value="Glutaredoxin"/>
    <property type="match status" value="1"/>
</dbReference>
<name>J9A241_9PROT</name>
<keyword evidence="5" id="KW-1185">Reference proteome</keyword>
<dbReference type="eggNOG" id="COG3917">
    <property type="taxonomic scope" value="Bacteria"/>
</dbReference>
<evidence type="ECO:0000256" key="2">
    <source>
        <dbReference type="PIRSR" id="PIRSR006386-1"/>
    </source>
</evidence>
<dbReference type="InterPro" id="IPR014440">
    <property type="entry name" value="HCCAis_GSTk"/>
</dbReference>
<dbReference type="PATRIC" id="fig|1220535.3.peg.1815"/>
<dbReference type="AlphaFoldDB" id="J9A241"/>
<comment type="similarity">
    <text evidence="1">Belongs to the GST superfamily. NadH family.</text>
</comment>
<gene>
    <name evidence="4" type="ORF">IMCC14465_18250</name>
</gene>
<dbReference type="PIRSF" id="PIRSF006386">
    <property type="entry name" value="HCCAis_GSTk"/>
    <property type="match status" value="1"/>
</dbReference>
<dbReference type="Proteomes" id="UP000004836">
    <property type="component" value="Unassembled WGS sequence"/>
</dbReference>
<evidence type="ECO:0000313" key="5">
    <source>
        <dbReference type="Proteomes" id="UP000004836"/>
    </source>
</evidence>
<dbReference type="GO" id="GO:0004364">
    <property type="term" value="F:glutathione transferase activity"/>
    <property type="evidence" value="ECO:0007669"/>
    <property type="project" value="TreeGrafter"/>
</dbReference>
<dbReference type="Pfam" id="PF01323">
    <property type="entry name" value="DSBA"/>
    <property type="match status" value="1"/>
</dbReference>
<dbReference type="SUPFAM" id="SSF52833">
    <property type="entry name" value="Thioredoxin-like"/>
    <property type="match status" value="1"/>
</dbReference>
<feature type="domain" description="DSBA-like thioredoxin" evidence="3">
    <location>
        <begin position="6"/>
        <end position="189"/>
    </location>
</feature>
<dbReference type="EMBL" id="ALYF01000012">
    <property type="protein sequence ID" value="EJW20400.1"/>
    <property type="molecule type" value="Genomic_DNA"/>
</dbReference>
<dbReference type="InterPro" id="IPR051924">
    <property type="entry name" value="GST_Kappa/NadH"/>
</dbReference>
<keyword evidence="1" id="KW-0413">Isomerase</keyword>
<dbReference type="InterPro" id="IPR036249">
    <property type="entry name" value="Thioredoxin-like_sf"/>
</dbReference>
<proteinExistence type="inferred from homology"/>
<dbReference type="EC" id="5.99.1.4" evidence="1"/>
<dbReference type="InterPro" id="IPR001853">
    <property type="entry name" value="DSBA-like_thioredoxin_dom"/>
</dbReference>
<dbReference type="OrthoDB" id="5244108at2"/>
<dbReference type="STRING" id="1220535.IMCC14465_18250"/>
<comment type="caution">
    <text evidence="4">The sequence shown here is derived from an EMBL/GenBank/DDBJ whole genome shotgun (WGS) entry which is preliminary data.</text>
</comment>
<dbReference type="GO" id="GO:0006749">
    <property type="term" value="P:glutathione metabolic process"/>
    <property type="evidence" value="ECO:0007669"/>
    <property type="project" value="TreeGrafter"/>
</dbReference>
<dbReference type="PANTHER" id="PTHR42943:SF2">
    <property type="entry name" value="GLUTATHIONE S-TRANSFERASE KAPPA 1"/>
    <property type="match status" value="1"/>
</dbReference>
<dbReference type="PANTHER" id="PTHR42943">
    <property type="entry name" value="GLUTATHIONE S-TRANSFERASE KAPPA"/>
    <property type="match status" value="1"/>
</dbReference>
<evidence type="ECO:0000313" key="4">
    <source>
        <dbReference type="EMBL" id="EJW20400.1"/>
    </source>
</evidence>